<evidence type="ECO:0000313" key="3">
    <source>
        <dbReference type="Proteomes" id="UP001595533"/>
    </source>
</evidence>
<protein>
    <submittedName>
        <fullName evidence="2">Nuclear transport factor 2 family protein</fullName>
    </submittedName>
</protein>
<organism evidence="2 3">
    <name type="scientific">Marinicella sediminis</name>
    <dbReference type="NCBI Taxonomy" id="1792834"/>
    <lineage>
        <taxon>Bacteria</taxon>
        <taxon>Pseudomonadati</taxon>
        <taxon>Pseudomonadota</taxon>
        <taxon>Gammaproteobacteria</taxon>
        <taxon>Lysobacterales</taxon>
        <taxon>Marinicellaceae</taxon>
        <taxon>Marinicella</taxon>
    </lineage>
</organism>
<dbReference type="Pfam" id="PF12680">
    <property type="entry name" value="SnoaL_2"/>
    <property type="match status" value="1"/>
</dbReference>
<reference evidence="3" key="1">
    <citation type="journal article" date="2019" name="Int. J. Syst. Evol. Microbiol.">
        <title>The Global Catalogue of Microorganisms (GCM) 10K type strain sequencing project: providing services to taxonomists for standard genome sequencing and annotation.</title>
        <authorList>
            <consortium name="The Broad Institute Genomics Platform"/>
            <consortium name="The Broad Institute Genome Sequencing Center for Infectious Disease"/>
            <person name="Wu L."/>
            <person name="Ma J."/>
        </authorList>
    </citation>
    <scope>NUCLEOTIDE SEQUENCE [LARGE SCALE GENOMIC DNA]</scope>
    <source>
        <strain evidence="3">KCTC 42953</strain>
    </source>
</reference>
<name>A0ABV7J7P1_9GAMM</name>
<dbReference type="RefSeq" id="WP_157892535.1">
    <property type="nucleotide sequence ID" value="NZ_JBHRTS010000001.1"/>
</dbReference>
<proteinExistence type="predicted"/>
<comment type="caution">
    <text evidence="2">The sequence shown here is derived from an EMBL/GenBank/DDBJ whole genome shotgun (WGS) entry which is preliminary data.</text>
</comment>
<evidence type="ECO:0000259" key="1">
    <source>
        <dbReference type="Pfam" id="PF12680"/>
    </source>
</evidence>
<dbReference type="Proteomes" id="UP001595533">
    <property type="component" value="Unassembled WGS sequence"/>
</dbReference>
<dbReference type="EMBL" id="JBHRTS010000001">
    <property type="protein sequence ID" value="MFC3192686.1"/>
    <property type="molecule type" value="Genomic_DNA"/>
</dbReference>
<keyword evidence="3" id="KW-1185">Reference proteome</keyword>
<evidence type="ECO:0000313" key="2">
    <source>
        <dbReference type="EMBL" id="MFC3192686.1"/>
    </source>
</evidence>
<dbReference type="Gene3D" id="3.10.450.50">
    <property type="match status" value="1"/>
</dbReference>
<feature type="domain" description="SnoaL-like" evidence="1">
    <location>
        <begin position="10"/>
        <end position="110"/>
    </location>
</feature>
<accession>A0ABV7J7P1</accession>
<gene>
    <name evidence="2" type="ORF">ACFODZ_00400</name>
</gene>
<dbReference type="SUPFAM" id="SSF54427">
    <property type="entry name" value="NTF2-like"/>
    <property type="match status" value="1"/>
</dbReference>
<dbReference type="InterPro" id="IPR037401">
    <property type="entry name" value="SnoaL-like"/>
</dbReference>
<dbReference type="InterPro" id="IPR032710">
    <property type="entry name" value="NTF2-like_dom_sf"/>
</dbReference>
<sequence>MSISTTDITERYFAASNRADLKAVEALFQPNATYSSTHTGLYYGIADIMAMMEGFFSSHTSLHWQVSQLSRLSTHIVEVSFILEGTDQSGESFERSGTERLVIEDGLIRHIEIR</sequence>